<dbReference type="InterPro" id="IPR006689">
    <property type="entry name" value="Small_GTPase_ARF/SAR"/>
</dbReference>
<proteinExistence type="inferred from homology"/>
<dbReference type="SMART" id="SM00178">
    <property type="entry name" value="SAR"/>
    <property type="match status" value="1"/>
</dbReference>
<evidence type="ECO:0000256" key="1">
    <source>
        <dbReference type="ARBA" id="ARBA00022741"/>
    </source>
</evidence>
<evidence type="ECO:0000256" key="2">
    <source>
        <dbReference type="ARBA" id="ARBA00023134"/>
    </source>
</evidence>
<dbReference type="PANTHER" id="PTHR11711">
    <property type="entry name" value="ADP RIBOSYLATION FACTOR-RELATED"/>
    <property type="match status" value="1"/>
</dbReference>
<organism evidence="4 5">
    <name type="scientific">Anaeramoeba flamelloides</name>
    <dbReference type="NCBI Taxonomy" id="1746091"/>
    <lineage>
        <taxon>Eukaryota</taxon>
        <taxon>Metamonada</taxon>
        <taxon>Anaeramoebidae</taxon>
        <taxon>Anaeramoeba</taxon>
    </lineage>
</organism>
<dbReference type="SUPFAM" id="SSF52540">
    <property type="entry name" value="P-loop containing nucleoside triphosphate hydrolases"/>
    <property type="match status" value="1"/>
</dbReference>
<dbReference type="Gene3D" id="3.40.50.300">
    <property type="entry name" value="P-loop containing nucleotide triphosphate hydrolases"/>
    <property type="match status" value="1"/>
</dbReference>
<name>A0ABQ8Y576_9EUKA</name>
<dbReference type="EMBL" id="JAOAOG010000215">
    <property type="protein sequence ID" value="KAJ6239980.1"/>
    <property type="molecule type" value="Genomic_DNA"/>
</dbReference>
<keyword evidence="5" id="KW-1185">Reference proteome</keyword>
<dbReference type="NCBIfam" id="TIGR00231">
    <property type="entry name" value="small_GTP"/>
    <property type="match status" value="1"/>
</dbReference>
<evidence type="ECO:0000313" key="4">
    <source>
        <dbReference type="EMBL" id="KAJ6239980.1"/>
    </source>
</evidence>
<sequence length="173" mass="19464">MGNCCSNSKEVRVLMVGLDAAGKTSILQKLSKGNSGSTKPTVGFNVETVLYKKVKFTIWDVGGQDKIRTLWRHYYENVQAILFVVDSSDQERIQEAKNELQKMLLEEELKNSALVVFANKQDLPNTINADNLISKFDLEKQTNRKWACLPTCAISGDGLYEGLTWIKDALFLK</sequence>
<protein>
    <submittedName>
        <fullName evidence="4">E3 ubiquitin-protein ligase trim23</fullName>
    </submittedName>
</protein>
<gene>
    <name evidence="4" type="ORF">M0813_24631</name>
</gene>
<dbReference type="Pfam" id="PF00025">
    <property type="entry name" value="Arf"/>
    <property type="match status" value="1"/>
</dbReference>
<comment type="similarity">
    <text evidence="3">Belongs to the small GTPase superfamily. Arf family.</text>
</comment>
<dbReference type="InterPro" id="IPR005225">
    <property type="entry name" value="Small_GTP-bd"/>
</dbReference>
<dbReference type="PROSITE" id="PS51417">
    <property type="entry name" value="ARF"/>
    <property type="match status" value="1"/>
</dbReference>
<dbReference type="InterPro" id="IPR024156">
    <property type="entry name" value="Small_GTPase_ARF"/>
</dbReference>
<reference evidence="4" key="1">
    <citation type="submission" date="2022-08" db="EMBL/GenBank/DDBJ databases">
        <title>Novel sulfate-reducing endosymbionts in the free-living metamonad Anaeramoeba.</title>
        <authorList>
            <person name="Jerlstrom-Hultqvist J."/>
            <person name="Cepicka I."/>
            <person name="Gallot-Lavallee L."/>
            <person name="Salas-Leiva D."/>
            <person name="Curtis B.A."/>
            <person name="Zahonova K."/>
            <person name="Pipaliya S."/>
            <person name="Dacks J."/>
            <person name="Roger A.J."/>
        </authorList>
    </citation>
    <scope>NUCLEOTIDE SEQUENCE</scope>
    <source>
        <strain evidence="4">Schooner1</strain>
    </source>
</reference>
<accession>A0ABQ8Y576</accession>
<keyword evidence="2 3" id="KW-0342">GTP-binding</keyword>
<dbReference type="PROSITE" id="PS51419">
    <property type="entry name" value="RAB"/>
    <property type="match status" value="1"/>
</dbReference>
<dbReference type="CDD" id="cd00878">
    <property type="entry name" value="Arf_Arl"/>
    <property type="match status" value="1"/>
</dbReference>
<comment type="caution">
    <text evidence="4">The sequence shown here is derived from an EMBL/GenBank/DDBJ whole genome shotgun (WGS) entry which is preliminary data.</text>
</comment>
<evidence type="ECO:0000256" key="3">
    <source>
        <dbReference type="RuleBase" id="RU003925"/>
    </source>
</evidence>
<evidence type="ECO:0000313" key="5">
    <source>
        <dbReference type="Proteomes" id="UP001150062"/>
    </source>
</evidence>
<dbReference type="InterPro" id="IPR027417">
    <property type="entry name" value="P-loop_NTPase"/>
</dbReference>
<dbReference type="SMART" id="SM00177">
    <property type="entry name" value="ARF"/>
    <property type="match status" value="1"/>
</dbReference>
<keyword evidence="1 3" id="KW-0547">Nucleotide-binding</keyword>
<dbReference type="PRINTS" id="PR00328">
    <property type="entry name" value="SAR1GTPBP"/>
</dbReference>
<dbReference type="SMART" id="SM00175">
    <property type="entry name" value="RAB"/>
    <property type="match status" value="1"/>
</dbReference>
<dbReference type="Proteomes" id="UP001150062">
    <property type="component" value="Unassembled WGS sequence"/>
</dbReference>